<keyword evidence="1" id="KW-1133">Transmembrane helix</keyword>
<proteinExistence type="predicted"/>
<feature type="transmembrane region" description="Helical" evidence="1">
    <location>
        <begin position="70"/>
        <end position="92"/>
    </location>
</feature>
<keyword evidence="1" id="KW-0812">Transmembrane</keyword>
<sequence length="346" mass="37030">MTWGNIFSIGLSELVAFAFSLPFFSLVVASLIVAGGLLVVRLREGRGRTPRPSAADAASVAARYLPERRALGFGAIGVVVVFGIENVVRGYLLNLVDIVEWWQYATPVFAAFLSLSVVLAMIAFRGTTPPEQPVVSGARRSWTTYGSRISMLSAGAALVGLLGTTIAAGLASSADERGRYIYLAIPVPNTAIDPIRPWFYGWGFGVPVLVCVAALAVVTWATLRGNAIRPFIRPETVGAEQIARTEVASAVLRIATAGMLLALAGAWRFIARAGSASSLGVGDESGGRTEYDLAWQWAEFAIAAGWLAPAIEITAFALLILVASRLRREHTLERSPERTPDRETVR</sequence>
<dbReference type="EMBL" id="BAAANH010000006">
    <property type="protein sequence ID" value="GAA1767337.1"/>
    <property type="molecule type" value="Genomic_DNA"/>
</dbReference>
<dbReference type="Proteomes" id="UP001500506">
    <property type="component" value="Unassembled WGS sequence"/>
</dbReference>
<protein>
    <submittedName>
        <fullName evidence="2">Uncharacterized protein</fullName>
    </submittedName>
</protein>
<feature type="transmembrane region" description="Helical" evidence="1">
    <location>
        <begin position="149"/>
        <end position="171"/>
    </location>
</feature>
<keyword evidence="3" id="KW-1185">Reference proteome</keyword>
<evidence type="ECO:0000256" key="1">
    <source>
        <dbReference type="SAM" id="Phobius"/>
    </source>
</evidence>
<feature type="transmembrane region" description="Helical" evidence="1">
    <location>
        <begin position="104"/>
        <end position="124"/>
    </location>
</feature>
<dbReference type="RefSeq" id="WP_232498155.1">
    <property type="nucleotide sequence ID" value="NZ_JAJQPD010000004.1"/>
</dbReference>
<feature type="transmembrane region" description="Helical" evidence="1">
    <location>
        <begin position="199"/>
        <end position="223"/>
    </location>
</feature>
<feature type="transmembrane region" description="Helical" evidence="1">
    <location>
        <begin position="250"/>
        <end position="270"/>
    </location>
</feature>
<evidence type="ECO:0000313" key="2">
    <source>
        <dbReference type="EMBL" id="GAA1767337.1"/>
    </source>
</evidence>
<evidence type="ECO:0000313" key="3">
    <source>
        <dbReference type="Proteomes" id="UP001500506"/>
    </source>
</evidence>
<name>A0ABN2KVT9_9MICO</name>
<comment type="caution">
    <text evidence="2">The sequence shown here is derived from an EMBL/GenBank/DDBJ whole genome shotgun (WGS) entry which is preliminary data.</text>
</comment>
<reference evidence="2 3" key="1">
    <citation type="journal article" date="2019" name="Int. J. Syst. Evol. Microbiol.">
        <title>The Global Catalogue of Microorganisms (GCM) 10K type strain sequencing project: providing services to taxonomists for standard genome sequencing and annotation.</title>
        <authorList>
            <consortium name="The Broad Institute Genomics Platform"/>
            <consortium name="The Broad Institute Genome Sequencing Center for Infectious Disease"/>
            <person name="Wu L."/>
            <person name="Ma J."/>
        </authorList>
    </citation>
    <scope>NUCLEOTIDE SEQUENCE [LARGE SCALE GENOMIC DNA]</scope>
    <source>
        <strain evidence="2 3">JCM 14319</strain>
    </source>
</reference>
<gene>
    <name evidence="2" type="ORF">GCM10009747_29850</name>
</gene>
<feature type="transmembrane region" description="Helical" evidence="1">
    <location>
        <begin position="300"/>
        <end position="324"/>
    </location>
</feature>
<accession>A0ABN2KVT9</accession>
<feature type="transmembrane region" description="Helical" evidence="1">
    <location>
        <begin position="15"/>
        <end position="40"/>
    </location>
</feature>
<organism evidence="2 3">
    <name type="scientific">Agromyces humatus</name>
    <dbReference type="NCBI Taxonomy" id="279573"/>
    <lineage>
        <taxon>Bacteria</taxon>
        <taxon>Bacillati</taxon>
        <taxon>Actinomycetota</taxon>
        <taxon>Actinomycetes</taxon>
        <taxon>Micrococcales</taxon>
        <taxon>Microbacteriaceae</taxon>
        <taxon>Agromyces</taxon>
    </lineage>
</organism>
<keyword evidence="1" id="KW-0472">Membrane</keyword>